<evidence type="ECO:0000313" key="2">
    <source>
        <dbReference type="Proteomes" id="UP000439903"/>
    </source>
</evidence>
<reference evidence="1 2" key="1">
    <citation type="journal article" date="2019" name="Environ. Microbiol.">
        <title>At the nexus of three kingdoms: the genome of the mycorrhizal fungus Gigaspora margarita provides insights into plant, endobacterial and fungal interactions.</title>
        <authorList>
            <person name="Venice F."/>
            <person name="Ghignone S."/>
            <person name="Salvioli di Fossalunga A."/>
            <person name="Amselem J."/>
            <person name="Novero M."/>
            <person name="Xianan X."/>
            <person name="Sedzielewska Toro K."/>
            <person name="Morin E."/>
            <person name="Lipzen A."/>
            <person name="Grigoriev I.V."/>
            <person name="Henrissat B."/>
            <person name="Martin F.M."/>
            <person name="Bonfante P."/>
        </authorList>
    </citation>
    <scope>NUCLEOTIDE SEQUENCE [LARGE SCALE GENOMIC DNA]</scope>
    <source>
        <strain evidence="1 2">BEG34</strain>
    </source>
</reference>
<protein>
    <recommendedName>
        <fullName evidence="3">F-box domain-containing protein</fullName>
    </recommendedName>
</protein>
<accession>A0A8H3X4C1</accession>
<gene>
    <name evidence="1" type="ORF">F8M41_007859</name>
</gene>
<dbReference type="AlphaFoldDB" id="A0A8H3X4C1"/>
<dbReference type="Proteomes" id="UP000439903">
    <property type="component" value="Unassembled WGS sequence"/>
</dbReference>
<evidence type="ECO:0008006" key="3">
    <source>
        <dbReference type="Google" id="ProtNLM"/>
    </source>
</evidence>
<name>A0A8H3X4C1_GIGMA</name>
<dbReference type="EMBL" id="WTPW01001806">
    <property type="protein sequence ID" value="KAF0412768.1"/>
    <property type="molecule type" value="Genomic_DNA"/>
</dbReference>
<organism evidence="1 2">
    <name type="scientific">Gigaspora margarita</name>
    <dbReference type="NCBI Taxonomy" id="4874"/>
    <lineage>
        <taxon>Eukaryota</taxon>
        <taxon>Fungi</taxon>
        <taxon>Fungi incertae sedis</taxon>
        <taxon>Mucoromycota</taxon>
        <taxon>Glomeromycotina</taxon>
        <taxon>Glomeromycetes</taxon>
        <taxon>Diversisporales</taxon>
        <taxon>Gigasporaceae</taxon>
        <taxon>Gigaspora</taxon>
    </lineage>
</organism>
<keyword evidence="2" id="KW-1185">Reference proteome</keyword>
<proteinExistence type="predicted"/>
<sequence length="137" mass="15906">MFMGDMPVLMENILNNLNNEFYSLYSCALVNRHWCKMSIPILWQDPFSIGRRRNELFFSRLQDLSLSVGSISDLNIENATILLKILAKDTTKLSTLKLDEFNPDYEPQLLSALICIIKSQEQLRQFRLIGEESPTEF</sequence>
<comment type="caution">
    <text evidence="1">The sequence shown here is derived from an EMBL/GenBank/DDBJ whole genome shotgun (WGS) entry which is preliminary data.</text>
</comment>
<dbReference type="OrthoDB" id="2351154at2759"/>
<evidence type="ECO:0000313" key="1">
    <source>
        <dbReference type="EMBL" id="KAF0412768.1"/>
    </source>
</evidence>